<dbReference type="EMBL" id="VUMU01000006">
    <property type="protein sequence ID" value="MST57899.1"/>
    <property type="molecule type" value="Genomic_DNA"/>
</dbReference>
<reference evidence="1 2" key="1">
    <citation type="submission" date="2019-08" db="EMBL/GenBank/DDBJ databases">
        <title>In-depth cultivation of the pig gut microbiome towards novel bacterial diversity and tailored functional studies.</title>
        <authorList>
            <person name="Wylensek D."/>
            <person name="Hitch T.C.A."/>
            <person name="Clavel T."/>
        </authorList>
    </citation>
    <scope>NUCLEOTIDE SEQUENCE [LARGE SCALE GENOMIC DNA]</scope>
    <source>
        <strain evidence="1 2">WCA3-601-WT-6H</strain>
    </source>
</reference>
<protein>
    <submittedName>
        <fullName evidence="1">ABC transporter ATP-binding protein</fullName>
    </submittedName>
</protein>
<name>A0A6L5YI99_9FIRM</name>
<gene>
    <name evidence="1" type="ORF">FYJ59_06515</name>
</gene>
<sequence>MDKRPQNREKIHEVCVSVDGYLADLLAESIEYNRSYDKLEAKYGVIAISRNCFYRKRRKAERILRQQEKGEE</sequence>
<dbReference type="GO" id="GO:0005524">
    <property type="term" value="F:ATP binding"/>
    <property type="evidence" value="ECO:0007669"/>
    <property type="project" value="UniProtKB-KW"/>
</dbReference>
<proteinExistence type="predicted"/>
<accession>A0A6L5YI99</accession>
<dbReference type="Proteomes" id="UP000476055">
    <property type="component" value="Unassembled WGS sequence"/>
</dbReference>
<dbReference type="AlphaFoldDB" id="A0A6L5YI99"/>
<evidence type="ECO:0000313" key="2">
    <source>
        <dbReference type="Proteomes" id="UP000476055"/>
    </source>
</evidence>
<organism evidence="1 2">
    <name type="scientific">Waltera intestinalis</name>
    <dbReference type="NCBI Taxonomy" id="2606635"/>
    <lineage>
        <taxon>Bacteria</taxon>
        <taxon>Bacillati</taxon>
        <taxon>Bacillota</taxon>
        <taxon>Clostridia</taxon>
        <taxon>Lachnospirales</taxon>
        <taxon>Lachnospiraceae</taxon>
        <taxon>Waltera</taxon>
    </lineage>
</organism>
<keyword evidence="1" id="KW-0067">ATP-binding</keyword>
<comment type="caution">
    <text evidence="1">The sequence shown here is derived from an EMBL/GenBank/DDBJ whole genome shotgun (WGS) entry which is preliminary data.</text>
</comment>
<keyword evidence="1" id="KW-0547">Nucleotide-binding</keyword>
<dbReference type="RefSeq" id="WP_154496026.1">
    <property type="nucleotide sequence ID" value="NZ_VUMU01000006.1"/>
</dbReference>
<evidence type="ECO:0000313" key="1">
    <source>
        <dbReference type="EMBL" id="MST57899.1"/>
    </source>
</evidence>
<keyword evidence="2" id="KW-1185">Reference proteome</keyword>